<evidence type="ECO:0000313" key="1">
    <source>
        <dbReference type="EMBL" id="SUN67661.1"/>
    </source>
</evidence>
<protein>
    <submittedName>
        <fullName evidence="1">Uncharacterized protein</fullName>
    </submittedName>
</protein>
<dbReference type="Proteomes" id="UP000255352">
    <property type="component" value="Unassembled WGS sequence"/>
</dbReference>
<sequence>MHDWQISAIEELKQRWYTIDEAIEELSENGKEISRTDFSRQIDTVDFDKEIGFLGKPQYKEEKTGGRGRPKKLYNHAAVEAIRSFALSDTFKKAEEEPIDFFVNNKWRDDISLFLSGFLKSYQNKNIDENDIDNIVDETLEIVGKVIVEKYYGLAGQNKFLVNRNKKLEDTK</sequence>
<dbReference type="AlphaFoldDB" id="A0A380KKT4"/>
<organism evidence="1 2">
    <name type="scientific">Streptococcus infantarius</name>
    <dbReference type="NCBI Taxonomy" id="102684"/>
    <lineage>
        <taxon>Bacteria</taxon>
        <taxon>Bacillati</taxon>
        <taxon>Bacillota</taxon>
        <taxon>Bacilli</taxon>
        <taxon>Lactobacillales</taxon>
        <taxon>Streptococcaceae</taxon>
        <taxon>Streptococcus</taxon>
    </lineage>
</organism>
<accession>A0A380KKT4</accession>
<evidence type="ECO:0000313" key="2">
    <source>
        <dbReference type="Proteomes" id="UP000255352"/>
    </source>
</evidence>
<dbReference type="EMBL" id="UHFP01000001">
    <property type="protein sequence ID" value="SUN67661.1"/>
    <property type="molecule type" value="Genomic_DNA"/>
</dbReference>
<name>A0A380KKT4_9STRE</name>
<dbReference type="RefSeq" id="WP_006531381.1">
    <property type="nucleotide sequence ID" value="NZ_CABKNK020000009.1"/>
</dbReference>
<dbReference type="GeneID" id="69902533"/>
<gene>
    <name evidence="1" type="ORF">NCTC13760_00308</name>
</gene>
<reference evidence="1 2" key="1">
    <citation type="submission" date="2018-06" db="EMBL/GenBank/DDBJ databases">
        <authorList>
            <consortium name="Pathogen Informatics"/>
            <person name="Doyle S."/>
        </authorList>
    </citation>
    <scope>NUCLEOTIDE SEQUENCE [LARGE SCALE GENOMIC DNA]</scope>
    <source>
        <strain evidence="1 2">NCTC13760</strain>
    </source>
</reference>
<proteinExistence type="predicted"/>